<dbReference type="InterPro" id="IPR038503">
    <property type="entry name" value="SpoIIIAH_sf"/>
</dbReference>
<comment type="caution">
    <text evidence="3">The sequence shown here is derived from an EMBL/GenBank/DDBJ whole genome shotgun (WGS) entry which is preliminary data.</text>
</comment>
<feature type="compositionally biased region" description="Low complexity" evidence="1">
    <location>
        <begin position="117"/>
        <end position="132"/>
    </location>
</feature>
<gene>
    <name evidence="3" type="ORF">Q5741_01910</name>
</gene>
<dbReference type="Pfam" id="PF12685">
    <property type="entry name" value="SpoIIIAH"/>
    <property type="match status" value="1"/>
</dbReference>
<evidence type="ECO:0000313" key="4">
    <source>
        <dbReference type="Proteomes" id="UP001240171"/>
    </source>
</evidence>
<name>A0ABT9C9A0_9BACL</name>
<keyword evidence="4" id="KW-1185">Reference proteome</keyword>
<evidence type="ECO:0000256" key="2">
    <source>
        <dbReference type="SAM" id="Phobius"/>
    </source>
</evidence>
<protein>
    <submittedName>
        <fullName evidence="3">SpoIIIAH-like family protein</fullName>
    </submittedName>
</protein>
<dbReference type="InterPro" id="IPR024232">
    <property type="entry name" value="SpoIIIAH"/>
</dbReference>
<keyword evidence="2" id="KW-0472">Membrane</keyword>
<feature type="region of interest" description="Disordered" evidence="1">
    <location>
        <begin position="189"/>
        <end position="209"/>
    </location>
</feature>
<sequence>MNNKRQTIWLVSMLSLMVVLSAYYLFTEDSGPAKTPVAGSQQQDTKAGAAGQAGDKESADGLVVNEVVTGDAAEEASGESDSGAADKSQASSDSEGQKAPAQEPANTDPGKADSKDSSQQSEDSTSSSASGAGDKETAADAKDQAAAGGAKTDDQVLKELEDDNAAKPVTASAIDQYLFERDQSYNEKTEELSAAMADMSKNPEDSAKVEKELQALEEKQSKITNIEEELKQKYANAVVREEANEKYNVVVISDKLDAKQAVGIIDLVIKELKVPQDKISVQHVKENSK</sequence>
<feature type="region of interest" description="Disordered" evidence="1">
    <location>
        <begin position="31"/>
        <end position="171"/>
    </location>
</feature>
<feature type="compositionally biased region" description="Basic and acidic residues" evidence="1">
    <location>
        <begin position="133"/>
        <end position="143"/>
    </location>
</feature>
<accession>A0ABT9C9A0</accession>
<dbReference type="RefSeq" id="WP_305022349.1">
    <property type="nucleotide sequence ID" value="NZ_JAUQTB010000001.1"/>
</dbReference>
<keyword evidence="2" id="KW-1133">Transmembrane helix</keyword>
<dbReference type="Gene3D" id="1.10.287.4300">
    <property type="entry name" value="Stage III sporulation protein AH-like"/>
    <property type="match status" value="1"/>
</dbReference>
<organism evidence="3 4">
    <name type="scientific">Paenibacillus lacisoli</name>
    <dbReference type="NCBI Taxonomy" id="3064525"/>
    <lineage>
        <taxon>Bacteria</taxon>
        <taxon>Bacillati</taxon>
        <taxon>Bacillota</taxon>
        <taxon>Bacilli</taxon>
        <taxon>Bacillales</taxon>
        <taxon>Paenibacillaceae</taxon>
        <taxon>Paenibacillus</taxon>
    </lineage>
</organism>
<reference evidence="3 4" key="1">
    <citation type="submission" date="2023-07" db="EMBL/GenBank/DDBJ databases">
        <title>Paenibacillus sp. JX-17 nov. isolated from soil.</title>
        <authorList>
            <person name="Wan Y."/>
            <person name="Liu B."/>
        </authorList>
    </citation>
    <scope>NUCLEOTIDE SEQUENCE [LARGE SCALE GENOMIC DNA]</scope>
    <source>
        <strain evidence="3 4">JX-17</strain>
    </source>
</reference>
<feature type="transmembrane region" description="Helical" evidence="2">
    <location>
        <begin position="7"/>
        <end position="26"/>
    </location>
</feature>
<proteinExistence type="predicted"/>
<dbReference type="EMBL" id="JAUQTB010000001">
    <property type="protein sequence ID" value="MDO7905168.1"/>
    <property type="molecule type" value="Genomic_DNA"/>
</dbReference>
<evidence type="ECO:0000313" key="3">
    <source>
        <dbReference type="EMBL" id="MDO7905168.1"/>
    </source>
</evidence>
<evidence type="ECO:0000256" key="1">
    <source>
        <dbReference type="SAM" id="MobiDB-lite"/>
    </source>
</evidence>
<keyword evidence="2" id="KW-0812">Transmembrane</keyword>
<dbReference type="Proteomes" id="UP001240171">
    <property type="component" value="Unassembled WGS sequence"/>
</dbReference>